<keyword evidence="1 3" id="KW-0378">Hydrolase</keyword>
<dbReference type="Proteomes" id="UP000001817">
    <property type="component" value="Chromosome 3"/>
</dbReference>
<name>Q13GK6_PARXL</name>
<dbReference type="SUPFAM" id="SSF63829">
    <property type="entry name" value="Calcium-dependent phosphotriesterase"/>
    <property type="match status" value="1"/>
</dbReference>
<dbReference type="KEGG" id="bxb:DR64_7541"/>
<dbReference type="AlphaFoldDB" id="Q13GK6"/>
<dbReference type="InterPro" id="IPR013658">
    <property type="entry name" value="SGL"/>
</dbReference>
<dbReference type="Gene3D" id="2.120.10.30">
    <property type="entry name" value="TolB, C-terminal domain"/>
    <property type="match status" value="1"/>
</dbReference>
<feature type="domain" description="SMP-30/Gluconolactonase/LRE-like region" evidence="2">
    <location>
        <begin position="82"/>
        <end position="263"/>
    </location>
</feature>
<evidence type="ECO:0000259" key="2">
    <source>
        <dbReference type="Pfam" id="PF08450"/>
    </source>
</evidence>
<dbReference type="PANTHER" id="PTHR47572">
    <property type="entry name" value="LIPOPROTEIN-RELATED"/>
    <property type="match status" value="1"/>
</dbReference>
<evidence type="ECO:0000313" key="4">
    <source>
        <dbReference type="Proteomes" id="UP000001817"/>
    </source>
</evidence>
<evidence type="ECO:0000313" key="3">
    <source>
        <dbReference type="EMBL" id="ABE36783.1"/>
    </source>
</evidence>
<dbReference type="InterPro" id="IPR011042">
    <property type="entry name" value="6-blade_b-propeller_TolB-like"/>
</dbReference>
<keyword evidence="4" id="KW-1185">Reference proteome</keyword>
<proteinExistence type="predicted"/>
<dbReference type="GO" id="GO:0004341">
    <property type="term" value="F:gluconolactonase activity"/>
    <property type="evidence" value="ECO:0007669"/>
    <property type="project" value="UniProtKB-EC"/>
</dbReference>
<evidence type="ECO:0000256" key="1">
    <source>
        <dbReference type="ARBA" id="ARBA00022801"/>
    </source>
</evidence>
<reference evidence="3 4" key="1">
    <citation type="journal article" date="2006" name="Proc. Natl. Acad. Sci. U.S.A.">
        <title>Burkholderia xenovorans LB400 harbors a multi-replicon, 9.73-Mbp genome shaped for versatility.</title>
        <authorList>
            <person name="Chain P.S."/>
            <person name="Denef V.J."/>
            <person name="Konstantinidis K.T."/>
            <person name="Vergez L.M."/>
            <person name="Agullo L."/>
            <person name="Reyes V.L."/>
            <person name="Hauser L."/>
            <person name="Cordova M."/>
            <person name="Gomez L."/>
            <person name="Gonzalez M."/>
            <person name="Land M."/>
            <person name="Lao V."/>
            <person name="Larimer F."/>
            <person name="LiPuma J.J."/>
            <person name="Mahenthiralingam E."/>
            <person name="Malfatti S.A."/>
            <person name="Marx C.J."/>
            <person name="Parnell J.J."/>
            <person name="Ramette A."/>
            <person name="Richardson P."/>
            <person name="Seeger M."/>
            <person name="Smith D."/>
            <person name="Spilker T."/>
            <person name="Sul W.J."/>
            <person name="Tsoi T.V."/>
            <person name="Ulrich L.E."/>
            <person name="Zhulin I.B."/>
            <person name="Tiedje J.M."/>
        </authorList>
    </citation>
    <scope>NUCLEOTIDE SEQUENCE [LARGE SCALE GENOMIC DNA]</scope>
    <source>
        <strain evidence="3 4">LB400</strain>
    </source>
</reference>
<dbReference type="STRING" id="266265.Bxe_C0908"/>
<dbReference type="InterPro" id="IPR051262">
    <property type="entry name" value="SMP-30/CGR1_Lactonase"/>
</dbReference>
<dbReference type="OrthoDB" id="9031811at2"/>
<dbReference type="Pfam" id="PF08450">
    <property type="entry name" value="SGL"/>
    <property type="match status" value="1"/>
</dbReference>
<dbReference type="PANTHER" id="PTHR47572:SF4">
    <property type="entry name" value="LACTONASE DRP35"/>
    <property type="match status" value="1"/>
</dbReference>
<organism evidence="3 4">
    <name type="scientific">Paraburkholderia xenovorans (strain LB400)</name>
    <dbReference type="NCBI Taxonomy" id="266265"/>
    <lineage>
        <taxon>Bacteria</taxon>
        <taxon>Pseudomonadati</taxon>
        <taxon>Pseudomonadota</taxon>
        <taxon>Betaproteobacteria</taxon>
        <taxon>Burkholderiales</taxon>
        <taxon>Burkholderiaceae</taxon>
        <taxon>Paraburkholderia</taxon>
    </lineage>
</organism>
<accession>Q13GK6</accession>
<sequence length="342" mass="37309">MPNSVNPLRGWQVDRREISRVGHDLMRPECILAEPDGTLWTADARGGVMRIAPDGVQTLIAQQDGSLRAPSSDDTAQLVLGKTLPNGLAFDREGNIVIANFGTDAIELMTRDGHSRTLYESIDAAPLGKTNFVLTDSKGRIWFTVTTRQVPWTKSINEKTADGYVGLIDERGIRIVADGFVGTNEIRLDAGEEWLYVVETNARRISRLRVGDDGSLTEREIYGPADLGGFPDGFAFDAHGNLWITLILTEKLIALTPEGEILTLLDDGNPEALARYEEHYRQGTTTPELMGACRGTLAPMMASITFGGPDLRTVYLGSLGGTTLASFRSPVAGLPLAHWRRS</sequence>
<dbReference type="EC" id="3.1.1.17" evidence="3"/>
<dbReference type="KEGG" id="bxe:Bxe_C0908"/>
<dbReference type="RefSeq" id="WP_011494030.1">
    <property type="nucleotide sequence ID" value="NC_007953.1"/>
</dbReference>
<dbReference type="PATRIC" id="fig|266265.5.peg.8674"/>
<dbReference type="eggNOG" id="COG3386">
    <property type="taxonomic scope" value="Bacteria"/>
</dbReference>
<dbReference type="EMBL" id="CP000272">
    <property type="protein sequence ID" value="ABE36783.1"/>
    <property type="molecule type" value="Genomic_DNA"/>
</dbReference>
<protein>
    <submittedName>
        <fullName evidence="3">Gluconolactonase</fullName>
        <ecNumber evidence="3">3.1.1.17</ecNumber>
    </submittedName>
</protein>
<gene>
    <name evidence="3" type="ORF">Bxe_C0908</name>
</gene>